<evidence type="ECO:0000256" key="7">
    <source>
        <dbReference type="SAM" id="Phobius"/>
    </source>
</evidence>
<feature type="transmembrane region" description="Helical" evidence="7">
    <location>
        <begin position="6"/>
        <end position="25"/>
    </location>
</feature>
<feature type="transmembrane region" description="Helical" evidence="7">
    <location>
        <begin position="119"/>
        <end position="143"/>
    </location>
</feature>
<evidence type="ECO:0000256" key="2">
    <source>
        <dbReference type="ARBA" id="ARBA00022475"/>
    </source>
</evidence>
<evidence type="ECO:0000313" key="8">
    <source>
        <dbReference type="EMBL" id="MDT9591693.1"/>
    </source>
</evidence>
<dbReference type="CDD" id="cd06581">
    <property type="entry name" value="TM_PBP1_LivM_like"/>
    <property type="match status" value="1"/>
</dbReference>
<keyword evidence="3 7" id="KW-0812">Transmembrane</keyword>
<dbReference type="Pfam" id="PF02653">
    <property type="entry name" value="BPD_transp_2"/>
    <property type="match status" value="1"/>
</dbReference>
<keyword evidence="2" id="KW-1003">Cell membrane</keyword>
<dbReference type="InterPro" id="IPR043428">
    <property type="entry name" value="LivM-like"/>
</dbReference>
<organism evidence="8 9">
    <name type="scientific">Nocardioides imazamoxiresistens</name>
    <dbReference type="NCBI Taxonomy" id="3231893"/>
    <lineage>
        <taxon>Bacteria</taxon>
        <taxon>Bacillati</taxon>
        <taxon>Actinomycetota</taxon>
        <taxon>Actinomycetes</taxon>
        <taxon>Propionibacteriales</taxon>
        <taxon>Nocardioidaceae</taxon>
        <taxon>Nocardioides</taxon>
    </lineage>
</organism>
<dbReference type="PANTHER" id="PTHR30482:SF10">
    <property type="entry name" value="HIGH-AFFINITY BRANCHED-CHAIN AMINO ACID TRANSPORT PROTEIN BRAE"/>
    <property type="match status" value="1"/>
</dbReference>
<evidence type="ECO:0000313" key="9">
    <source>
        <dbReference type="Proteomes" id="UP001268542"/>
    </source>
</evidence>
<feature type="transmembrane region" description="Helical" evidence="7">
    <location>
        <begin position="250"/>
        <end position="272"/>
    </location>
</feature>
<dbReference type="Proteomes" id="UP001268542">
    <property type="component" value="Unassembled WGS sequence"/>
</dbReference>
<accession>A0ABU3PR39</accession>
<feature type="transmembrane region" description="Helical" evidence="7">
    <location>
        <begin position="201"/>
        <end position="219"/>
    </location>
</feature>
<evidence type="ECO:0000256" key="5">
    <source>
        <dbReference type="ARBA" id="ARBA00023136"/>
    </source>
</evidence>
<gene>
    <name evidence="8" type="ORF">RDV89_01345</name>
</gene>
<dbReference type="PANTHER" id="PTHR30482">
    <property type="entry name" value="HIGH-AFFINITY BRANCHED-CHAIN AMINO ACID TRANSPORT SYSTEM PERMEASE"/>
    <property type="match status" value="1"/>
</dbReference>
<protein>
    <submittedName>
        <fullName evidence="8">Branched-chain amino acid ABC transporter permease</fullName>
    </submittedName>
</protein>
<dbReference type="EMBL" id="JAVYII010000001">
    <property type="protein sequence ID" value="MDT9591693.1"/>
    <property type="molecule type" value="Genomic_DNA"/>
</dbReference>
<keyword evidence="9" id="KW-1185">Reference proteome</keyword>
<feature type="region of interest" description="Disordered" evidence="6">
    <location>
        <begin position="280"/>
        <end position="310"/>
    </location>
</feature>
<reference evidence="8 9" key="1">
    <citation type="submission" date="2023-08" db="EMBL/GenBank/DDBJ databases">
        <title>Nocardioides seae sp. nov., a bacterium isolated from a soil.</title>
        <authorList>
            <person name="Wang X."/>
        </authorList>
    </citation>
    <scope>NUCLEOTIDE SEQUENCE [LARGE SCALE GENOMIC DNA]</scope>
    <source>
        <strain evidence="8 9">YZH12</strain>
    </source>
</reference>
<comment type="caution">
    <text evidence="8">The sequence shown here is derived from an EMBL/GenBank/DDBJ whole genome shotgun (WGS) entry which is preliminary data.</text>
</comment>
<dbReference type="RefSeq" id="WP_315730677.1">
    <property type="nucleotide sequence ID" value="NZ_JAVYII010000001.1"/>
</dbReference>
<feature type="transmembrane region" description="Helical" evidence="7">
    <location>
        <begin position="226"/>
        <end position="244"/>
    </location>
</feature>
<feature type="transmembrane region" description="Helical" evidence="7">
    <location>
        <begin position="88"/>
        <end position="107"/>
    </location>
</feature>
<dbReference type="InterPro" id="IPR001851">
    <property type="entry name" value="ABC_transp_permease"/>
</dbReference>
<name>A0ABU3PR39_9ACTN</name>
<keyword evidence="5 7" id="KW-0472">Membrane</keyword>
<comment type="subcellular location">
    <subcellularLocation>
        <location evidence="1">Cell membrane</location>
        <topology evidence="1">Multi-pass membrane protein</topology>
    </subcellularLocation>
</comment>
<evidence type="ECO:0000256" key="3">
    <source>
        <dbReference type="ARBA" id="ARBA00022692"/>
    </source>
</evidence>
<evidence type="ECO:0000256" key="4">
    <source>
        <dbReference type="ARBA" id="ARBA00022989"/>
    </source>
</evidence>
<feature type="compositionally biased region" description="Basic and acidic residues" evidence="6">
    <location>
        <begin position="295"/>
        <end position="310"/>
    </location>
</feature>
<evidence type="ECO:0000256" key="6">
    <source>
        <dbReference type="SAM" id="MobiDB-lite"/>
    </source>
</evidence>
<proteinExistence type="predicted"/>
<feature type="transmembrane region" description="Helical" evidence="7">
    <location>
        <begin position="32"/>
        <end position="54"/>
    </location>
</feature>
<feature type="transmembrane region" description="Helical" evidence="7">
    <location>
        <begin position="175"/>
        <end position="195"/>
    </location>
</feature>
<sequence length="310" mass="32744">MMQFYFSNIVLIQATMTGLLLALSIQVPIRMGVFSFAGAGAYGIGCYAGAIFVLDHQLGAIPTIVITCLMTGVIVLALGVLIQKLTGLYLAMATVAFCLIISVIAINGGTTTGGSTGRYGVISDFTMGGMFAITAVALVLVALSERGRLGRRVDAVREDPELAASMGVNVRRYRLVAFAVSGVLGGLAGSMNILVRSAVSPLDIGFHLIVLALTMIIVGGSLSWKGAVLGALIFTWLPDLLKVVGQWQELIYGVIVALAAVLLPRGLYGIYVDTKRSVQRRRREAAGPPAGGSDDETHAERLEPEMEGQR</sequence>
<keyword evidence="4 7" id="KW-1133">Transmembrane helix</keyword>
<evidence type="ECO:0000256" key="1">
    <source>
        <dbReference type="ARBA" id="ARBA00004651"/>
    </source>
</evidence>
<feature type="transmembrane region" description="Helical" evidence="7">
    <location>
        <begin position="60"/>
        <end position="81"/>
    </location>
</feature>